<dbReference type="AlphaFoldDB" id="A0A0W0GKK9"/>
<evidence type="ECO:0000313" key="1">
    <source>
        <dbReference type="EMBL" id="KTB49100.1"/>
    </source>
</evidence>
<evidence type="ECO:0000313" key="2">
    <source>
        <dbReference type="Proteomes" id="UP000053947"/>
    </source>
</evidence>
<reference evidence="1 2" key="1">
    <citation type="submission" date="2015-06" db="EMBL/GenBank/DDBJ databases">
        <title>Genome sequence of the organohalide-respiring Dehalogenimonas alkenigignens type strain (IP3-3T).</title>
        <authorList>
            <person name="Key T.A."/>
            <person name="Richmond D.P."/>
            <person name="Bowman K.S."/>
            <person name="Cho Y.-J."/>
            <person name="Chun J."/>
            <person name="da Costa M.S."/>
            <person name="Rainey F.A."/>
            <person name="Moe W.M."/>
        </authorList>
    </citation>
    <scope>NUCLEOTIDE SEQUENCE [LARGE SCALE GENOMIC DNA]</scope>
    <source>
        <strain evidence="1 2">IP3-3</strain>
    </source>
</reference>
<dbReference type="EMBL" id="LFDV01000001">
    <property type="protein sequence ID" value="KTB49100.1"/>
    <property type="molecule type" value="Genomic_DNA"/>
</dbReference>
<dbReference type="STRING" id="1217799.DEALK_00110"/>
<keyword evidence="2" id="KW-1185">Reference proteome</keyword>
<protein>
    <submittedName>
        <fullName evidence="1">Adenosylcobinamide amidohydrolase, CbiZ</fullName>
    </submittedName>
</protein>
<organism evidence="1 2">
    <name type="scientific">Dehalogenimonas alkenigignens</name>
    <dbReference type="NCBI Taxonomy" id="1217799"/>
    <lineage>
        <taxon>Bacteria</taxon>
        <taxon>Bacillati</taxon>
        <taxon>Chloroflexota</taxon>
        <taxon>Dehalococcoidia</taxon>
        <taxon>Dehalococcoidales</taxon>
        <taxon>Dehalococcoidaceae</taxon>
        <taxon>Dehalogenimonas</taxon>
    </lineage>
</organism>
<comment type="caution">
    <text evidence="1">The sequence shown here is derived from an EMBL/GenBank/DDBJ whole genome shotgun (WGS) entry which is preliminary data.</text>
</comment>
<sequence>MVNPNFGPSVMVTGTAEAGVFPGGSTEIVTHRAWNTDANTLVIRFDEPHASLSGDGGYRRIKLVCNSYMPKDLCDHLHFHDLSYDNYLKDLVKVIADRYGVPTREVTTLATGVDMKDMSQASESFQNFWVHSWVTAGFRHNAMRAGVDKACGTEVEGKYQPCGTINIVLTTNARLSLGTMASSFITATEAKDVALQDLGIHSSFNPTLQATGTGTDQIIVVSGSEFKCRYAGGHTKLGELMASTVTKACKIAFGKQLAKDPNYHLEGGLKK</sequence>
<dbReference type="InterPro" id="IPR052209">
    <property type="entry name" value="CbiZ"/>
</dbReference>
<dbReference type="PANTHER" id="PTHR35336">
    <property type="entry name" value="ADENOSYLCOBINAMIDE AMIDOHYDROLASE"/>
    <property type="match status" value="1"/>
</dbReference>
<gene>
    <name evidence="1" type="ORF">DEALK_00110</name>
</gene>
<name>A0A0W0GKK9_9CHLR</name>
<proteinExistence type="predicted"/>
<dbReference type="PANTHER" id="PTHR35336:SF5">
    <property type="entry name" value="ADENOSYLCOBINAMIDE AMIDOHYDROLASE"/>
    <property type="match status" value="1"/>
</dbReference>
<accession>A0A0W0GKK9</accession>
<dbReference type="InterPro" id="IPR002808">
    <property type="entry name" value="AdoCbi_amidolase"/>
</dbReference>
<dbReference type="Proteomes" id="UP000053947">
    <property type="component" value="Unassembled WGS sequence"/>
</dbReference>
<keyword evidence="1" id="KW-0378">Hydrolase</keyword>
<dbReference type="GO" id="GO:0016787">
    <property type="term" value="F:hydrolase activity"/>
    <property type="evidence" value="ECO:0007669"/>
    <property type="project" value="UniProtKB-KW"/>
</dbReference>
<dbReference type="RefSeq" id="WP_225973683.1">
    <property type="nucleotide sequence ID" value="NZ_KQ758903.1"/>
</dbReference>
<dbReference type="Pfam" id="PF01955">
    <property type="entry name" value="CbiZ"/>
    <property type="match status" value="1"/>
</dbReference>